<proteinExistence type="predicted"/>
<dbReference type="AlphaFoldDB" id="F3GRC2"/>
<keyword evidence="2" id="KW-1185">Reference proteome</keyword>
<dbReference type="EMBL" id="AEAI01004501">
    <property type="protein sequence ID" value="EGH49625.1"/>
    <property type="molecule type" value="Genomic_DNA"/>
</dbReference>
<sequence>KLIVSIRTGMFNPDEAKYANGALVHSNLPVAIAPIRGLSAA</sequence>
<gene>
    <name evidence="1" type="ORF">PSYPI_47463</name>
</gene>
<evidence type="ECO:0000313" key="1">
    <source>
        <dbReference type="EMBL" id="EGH49625.1"/>
    </source>
</evidence>
<name>F3GRC2_PSESJ</name>
<dbReference type="Proteomes" id="UP000004986">
    <property type="component" value="Unassembled WGS sequence"/>
</dbReference>
<accession>F3GRC2</accession>
<comment type="caution">
    <text evidence="1">The sequence shown here is derived from an EMBL/GenBank/DDBJ whole genome shotgun (WGS) entry which is preliminary data.</text>
</comment>
<dbReference type="HOGENOM" id="CLU_3281760_0_0_6"/>
<feature type="non-terminal residue" evidence="1">
    <location>
        <position position="41"/>
    </location>
</feature>
<protein>
    <submittedName>
        <fullName evidence="1">Uncharacterized protein</fullName>
    </submittedName>
</protein>
<evidence type="ECO:0000313" key="2">
    <source>
        <dbReference type="Proteomes" id="UP000004986"/>
    </source>
</evidence>
<feature type="non-terminal residue" evidence="1">
    <location>
        <position position="1"/>
    </location>
</feature>
<organism evidence="1 2">
    <name type="scientific">Pseudomonas syringae pv. pisi str. 1704B</name>
    <dbReference type="NCBI Taxonomy" id="629263"/>
    <lineage>
        <taxon>Bacteria</taxon>
        <taxon>Pseudomonadati</taxon>
        <taxon>Pseudomonadota</taxon>
        <taxon>Gammaproteobacteria</taxon>
        <taxon>Pseudomonadales</taxon>
        <taxon>Pseudomonadaceae</taxon>
        <taxon>Pseudomonas</taxon>
        <taxon>Pseudomonas syringae</taxon>
    </lineage>
</organism>
<reference evidence="1 2" key="1">
    <citation type="journal article" date="2011" name="PLoS Pathog.">
        <title>Dynamic evolution of pathogenicity revealed by sequencing and comparative genomics of 19 Pseudomonas syringae isolates.</title>
        <authorList>
            <person name="Baltrus D.A."/>
            <person name="Nishimura M.T."/>
            <person name="Romanchuk A."/>
            <person name="Chang J.H."/>
            <person name="Mukhtar M.S."/>
            <person name="Cherkis K."/>
            <person name="Roach J."/>
            <person name="Grant S.R."/>
            <person name="Jones C.D."/>
            <person name="Dangl J.L."/>
        </authorList>
    </citation>
    <scope>NUCLEOTIDE SEQUENCE [LARGE SCALE GENOMIC DNA]</scope>
    <source>
        <strain evidence="1 2">1704B</strain>
    </source>
</reference>